<evidence type="ECO:0000313" key="4">
    <source>
        <dbReference type="Proteomes" id="UP001501788"/>
    </source>
</evidence>
<name>A0ABP8LA49_9BURK</name>
<feature type="coiled-coil region" evidence="1">
    <location>
        <begin position="276"/>
        <end position="305"/>
    </location>
</feature>
<dbReference type="Proteomes" id="UP001501788">
    <property type="component" value="Unassembled WGS sequence"/>
</dbReference>
<evidence type="ECO:0008006" key="5">
    <source>
        <dbReference type="Google" id="ProtNLM"/>
    </source>
</evidence>
<keyword evidence="2" id="KW-0472">Membrane</keyword>
<dbReference type="EMBL" id="BAABEX010000015">
    <property type="protein sequence ID" value="GAA4425747.1"/>
    <property type="molecule type" value="Genomic_DNA"/>
</dbReference>
<dbReference type="InterPro" id="IPR023346">
    <property type="entry name" value="Lysozyme-like_dom_sf"/>
</dbReference>
<keyword evidence="2" id="KW-0812">Transmembrane</keyword>
<dbReference type="PANTHER" id="PTHR34408">
    <property type="entry name" value="FAMILY PROTEIN, PUTATIVE-RELATED"/>
    <property type="match status" value="1"/>
</dbReference>
<keyword evidence="4" id="KW-1185">Reference proteome</keyword>
<organism evidence="3 4">
    <name type="scientific">Acidovorax lacteus</name>
    <dbReference type="NCBI Taxonomy" id="1924988"/>
    <lineage>
        <taxon>Bacteria</taxon>
        <taxon>Pseudomonadati</taxon>
        <taxon>Pseudomonadota</taxon>
        <taxon>Betaproteobacteria</taxon>
        <taxon>Burkholderiales</taxon>
        <taxon>Comamonadaceae</taxon>
        <taxon>Acidovorax</taxon>
    </lineage>
</organism>
<reference evidence="4" key="1">
    <citation type="journal article" date="2019" name="Int. J. Syst. Evol. Microbiol.">
        <title>The Global Catalogue of Microorganisms (GCM) 10K type strain sequencing project: providing services to taxonomists for standard genome sequencing and annotation.</title>
        <authorList>
            <consortium name="The Broad Institute Genomics Platform"/>
            <consortium name="The Broad Institute Genome Sequencing Center for Infectious Disease"/>
            <person name="Wu L."/>
            <person name="Ma J."/>
        </authorList>
    </citation>
    <scope>NUCLEOTIDE SEQUENCE [LARGE SCALE GENOMIC DNA]</scope>
    <source>
        <strain evidence="4">JCM 31890</strain>
    </source>
</reference>
<gene>
    <name evidence="3" type="ORF">GCM10023090_21080</name>
</gene>
<proteinExistence type="predicted"/>
<keyword evidence="2" id="KW-1133">Transmembrane helix</keyword>
<feature type="transmembrane region" description="Helical" evidence="2">
    <location>
        <begin position="353"/>
        <end position="374"/>
    </location>
</feature>
<evidence type="ECO:0000256" key="2">
    <source>
        <dbReference type="SAM" id="Phobius"/>
    </source>
</evidence>
<dbReference type="Gene3D" id="1.10.530.10">
    <property type="match status" value="1"/>
</dbReference>
<evidence type="ECO:0000256" key="1">
    <source>
        <dbReference type="SAM" id="Coils"/>
    </source>
</evidence>
<dbReference type="SUPFAM" id="SSF53955">
    <property type="entry name" value="Lysozyme-like"/>
    <property type="match status" value="1"/>
</dbReference>
<accession>A0ABP8LA49</accession>
<feature type="transmembrane region" description="Helical" evidence="2">
    <location>
        <begin position="386"/>
        <end position="404"/>
    </location>
</feature>
<dbReference type="InterPro" id="IPR052354">
    <property type="entry name" value="Cell_Wall_Dynamics_Protein"/>
</dbReference>
<dbReference type="PANTHER" id="PTHR34408:SF1">
    <property type="entry name" value="GLYCOSYL HYDROLASE FAMILY 19 DOMAIN-CONTAINING PROTEIN HI_1415"/>
    <property type="match status" value="1"/>
</dbReference>
<comment type="caution">
    <text evidence="3">The sequence shown here is derived from an EMBL/GenBank/DDBJ whole genome shotgun (WGS) entry which is preliminary data.</text>
</comment>
<dbReference type="RefSeq" id="WP_345064513.1">
    <property type="nucleotide sequence ID" value="NZ_BAABEX010000015.1"/>
</dbReference>
<sequence>MTQLITPHLLRAAGATEALAQRWLPHVRAACGLYGIDTPARLAAFLAQIGHESGGFRYTTEIWGPTPAQQRYEGRADLGNTQPGDGARYKGHGLIQTTGRYNHARVRDRLRARLGPDVPDFEAQPDLLAADEWAATSAADYWDDKGLNTLADQDTPEAFLQITRSINGGINGHADRVARWDRLRVLLAGPAPDVPVQDLSTPYVHTNQPSATPARAPLLQRLGDFISPAALAADTTPRQEPPMPPFIAAVLPSLIDLVPKLGTLFASGSATSERNIKAAQIVVDAAKAAIQAKNEQDLLEQVQANPDAAQAVRAAIEAKWFELTEVGGGLQAARAADQAFAAGPARPWNSPSLWIALALLPLVYAVVGSVVGWWGTPFSDDVRSAIANGVMSLVLGGLIGYYFGQTTSRNRTPGGQ</sequence>
<evidence type="ECO:0000313" key="3">
    <source>
        <dbReference type="EMBL" id="GAA4425747.1"/>
    </source>
</evidence>
<protein>
    <recommendedName>
        <fullName evidence="5">Glycoside hydrolase family 19 protein</fullName>
    </recommendedName>
</protein>
<keyword evidence="1" id="KW-0175">Coiled coil</keyword>